<evidence type="ECO:0000313" key="2">
    <source>
        <dbReference type="Proteomes" id="UP001043456"/>
    </source>
</evidence>
<dbReference type="CDD" id="cd12148">
    <property type="entry name" value="fungal_TF_MHR"/>
    <property type="match status" value="1"/>
</dbReference>
<keyword evidence="2" id="KW-1185">Reference proteome</keyword>
<dbReference type="GeneID" id="67004057"/>
<proteinExistence type="predicted"/>
<sequence>MPEDADPMRETAVKLRRSYSELYAQSALAGVESCLDEYEHMRAAFSADMDLSQAPQSPLHSGLPLPVEPVLALALLATYEYVQRSNIAKMRARANQALTTAMDLSLHTASTGSSEYSDALRRAWWMVMFVVYQSSILTASPPIITVDDPRITTHFPEFRGCREPWPLLVKSQKAFINSCCISRELARESVESQHASLRDQIQQLYTFICEVAAEADRFRCVTNYSGAEADASRNLWAMSRALIHTHLSSPNPRLSDIGLEADGKASGTARALRPSRSPRELPHLACCTLQGFYTISMLLSKVRRALCSGDLSSCYYLLDRPTPATDVQDTERLIEELQQSLNALSASIRADAVFEGLAAAAREVEDTLSATID</sequence>
<reference evidence="1 2" key="1">
    <citation type="submission" date="2018-10" db="EMBL/GenBank/DDBJ databases">
        <title>Pan-genome distribution and transcriptional activeness of fungal secondary metabolism genes in Aspergillus section Fumigati.</title>
        <authorList>
            <person name="Takahashi H."/>
            <person name="Umemura M."/>
            <person name="Ninomiya A."/>
            <person name="Kusuya Y."/>
            <person name="Urayama S."/>
            <person name="Shimizu M."/>
            <person name="Watanabe A."/>
            <person name="Kamei K."/>
            <person name="Yaguchi T."/>
            <person name="Hagiwara D."/>
        </authorList>
    </citation>
    <scope>NUCLEOTIDE SEQUENCE [LARGE SCALE GENOMIC DNA]</scope>
    <source>
        <strain evidence="1 2">IFM 55266</strain>
    </source>
</reference>
<gene>
    <name evidence="1" type="ORF">Asppvi_005446</name>
</gene>
<dbReference type="PANTHER" id="PTHR47431:SF5">
    <property type="entry name" value="ZN(II)2CYS6 TRANSCRIPTION FACTOR (EUROFUNG)"/>
    <property type="match status" value="1"/>
</dbReference>
<dbReference type="OrthoDB" id="2123952at2759"/>
<name>A0A9P3EUD8_9EURO</name>
<organism evidence="1 2">
    <name type="scientific">Aspergillus pseudoviridinutans</name>
    <dbReference type="NCBI Taxonomy" id="1517512"/>
    <lineage>
        <taxon>Eukaryota</taxon>
        <taxon>Fungi</taxon>
        <taxon>Dikarya</taxon>
        <taxon>Ascomycota</taxon>
        <taxon>Pezizomycotina</taxon>
        <taxon>Eurotiomycetes</taxon>
        <taxon>Eurotiomycetidae</taxon>
        <taxon>Eurotiales</taxon>
        <taxon>Aspergillaceae</taxon>
        <taxon>Aspergillus</taxon>
        <taxon>Aspergillus subgen. Fumigati</taxon>
    </lineage>
</organism>
<protein>
    <recommendedName>
        <fullName evidence="3">Transcription factor domain-containing protein</fullName>
    </recommendedName>
</protein>
<dbReference type="Proteomes" id="UP001043456">
    <property type="component" value="Unassembled WGS sequence"/>
</dbReference>
<dbReference type="EMBL" id="BHVY01000004">
    <property type="protein sequence ID" value="GIJ86557.1"/>
    <property type="molecule type" value="Genomic_DNA"/>
</dbReference>
<evidence type="ECO:0000313" key="1">
    <source>
        <dbReference type="EMBL" id="GIJ86557.1"/>
    </source>
</evidence>
<evidence type="ECO:0008006" key="3">
    <source>
        <dbReference type="Google" id="ProtNLM"/>
    </source>
</evidence>
<dbReference type="AlphaFoldDB" id="A0A9P3EUD8"/>
<dbReference type="PANTHER" id="PTHR47431">
    <property type="entry name" value="ZN(II)2CYS6 TRANSCRIPTION FACTOR (EUROFUNG)-RELATED"/>
    <property type="match status" value="1"/>
</dbReference>
<comment type="caution">
    <text evidence="1">The sequence shown here is derived from an EMBL/GenBank/DDBJ whole genome shotgun (WGS) entry which is preliminary data.</text>
</comment>
<dbReference type="RefSeq" id="XP_043157303.1">
    <property type="nucleotide sequence ID" value="XM_043301368.1"/>
</dbReference>
<accession>A0A9P3EUD8</accession>